<evidence type="ECO:0000256" key="2">
    <source>
        <dbReference type="SAM" id="MobiDB-lite"/>
    </source>
</evidence>
<feature type="region of interest" description="Disordered" evidence="2">
    <location>
        <begin position="291"/>
        <end position="317"/>
    </location>
</feature>
<organism evidence="4 5">
    <name type="scientific">Marinobacter nauticus</name>
    <name type="common">Marinobacter hydrocarbonoclasticus</name>
    <name type="synonym">Marinobacter aquaeolei</name>
    <dbReference type="NCBI Taxonomy" id="2743"/>
    <lineage>
        <taxon>Bacteria</taxon>
        <taxon>Pseudomonadati</taxon>
        <taxon>Pseudomonadota</taxon>
        <taxon>Gammaproteobacteria</taxon>
        <taxon>Pseudomonadales</taxon>
        <taxon>Marinobacteraceae</taxon>
        <taxon>Marinobacter</taxon>
    </lineage>
</organism>
<comment type="caution">
    <text evidence="4">The sequence shown here is derived from an EMBL/GenBank/DDBJ whole genome shotgun (WGS) entry which is preliminary data.</text>
</comment>
<evidence type="ECO:0000313" key="5">
    <source>
        <dbReference type="Proteomes" id="UP000253647"/>
    </source>
</evidence>
<protein>
    <submittedName>
        <fullName evidence="4">Plasmid replication DNA-binding protein KfrA</fullName>
    </submittedName>
</protein>
<evidence type="ECO:0000313" key="4">
    <source>
        <dbReference type="EMBL" id="RCW61237.1"/>
    </source>
</evidence>
<evidence type="ECO:0000259" key="3">
    <source>
        <dbReference type="Pfam" id="PF11740"/>
    </source>
</evidence>
<proteinExistence type="predicted"/>
<dbReference type="Proteomes" id="UP000253647">
    <property type="component" value="Unassembled WGS sequence"/>
</dbReference>
<keyword evidence="4" id="KW-0238">DNA-binding</keyword>
<dbReference type="AlphaFoldDB" id="A0A368X4A9"/>
<dbReference type="Pfam" id="PF11740">
    <property type="entry name" value="KfrA_N"/>
    <property type="match status" value="1"/>
</dbReference>
<sequence length="317" mass="35810">MSKGLTELEVFTAADTIAASGEVPSMRAVRAKLGTGSFATIQKHLQTWRKNRRQTVVTDYQLPPTLIHSFAEEIDRQVDEATSSIRAELTVTRSDMDDHVEQGLEFEGQILELTSSIEALERERDEYKTMATARLDEIKRLEVQLSHTHAASEETRTQLATAQLKCESLSERLAAFQKEAEAHASETKTKLHELQQTMESSKASQQNAEREAAIAEEKYRAQYEKALDLKSQLDDLRAQLLESRNEIQNLRSELKETYQNHAQDSDKLREQIALERERNAELERDALVAQISPAAPRAPKLIPNLAEEVSADANTRQ</sequence>
<gene>
    <name evidence="4" type="ORF">DET61_1422</name>
</gene>
<reference evidence="4 5" key="1">
    <citation type="submission" date="2018-07" db="EMBL/GenBank/DDBJ databases">
        <title>Freshwater and sediment microbial communities from various areas in North America, analyzing microbe dynamics in response to fracking.</title>
        <authorList>
            <person name="Lamendella R."/>
        </authorList>
    </citation>
    <scope>NUCLEOTIDE SEQUENCE [LARGE SCALE GENOMIC DNA]</scope>
    <source>
        <strain evidence="4 5">105B</strain>
    </source>
</reference>
<keyword evidence="1" id="KW-0175">Coiled coil</keyword>
<dbReference type="InterPro" id="IPR021104">
    <property type="entry name" value="KfrA_DNA-bd_N"/>
</dbReference>
<feature type="coiled-coil region" evidence="1">
    <location>
        <begin position="110"/>
        <end position="285"/>
    </location>
</feature>
<feature type="domain" description="KfrA N-terminal DNA-binding" evidence="3">
    <location>
        <begin position="7"/>
        <end position="110"/>
    </location>
</feature>
<dbReference type="EMBL" id="QPJI01000042">
    <property type="protein sequence ID" value="RCW61237.1"/>
    <property type="molecule type" value="Genomic_DNA"/>
</dbReference>
<dbReference type="GO" id="GO:0003677">
    <property type="term" value="F:DNA binding"/>
    <property type="evidence" value="ECO:0007669"/>
    <property type="project" value="UniProtKB-KW"/>
</dbReference>
<accession>A0A368X4A9</accession>
<dbReference type="RefSeq" id="WP_114435609.1">
    <property type="nucleotide sequence ID" value="NZ_QPJI01000042.1"/>
</dbReference>
<name>A0A368X4A9_MARNT</name>
<evidence type="ECO:0000256" key="1">
    <source>
        <dbReference type="SAM" id="Coils"/>
    </source>
</evidence>